<sequence length="84" mass="9715">MIELNDVKRILRSYGMKEEYTEGGANILYCGSIAFRLINDYAYEWWPHYTQSSGTIVVCESIEDALINILIDGLIALNRFKDNY</sequence>
<proteinExistence type="predicted"/>
<name>A0A8S5TMD3_9CAUD</name>
<reference evidence="1" key="1">
    <citation type="journal article" date="2021" name="Proc. Natl. Acad. Sci. U.S.A.">
        <title>A Catalog of Tens of Thousands of Viruses from Human Metagenomes Reveals Hidden Associations with Chronic Diseases.</title>
        <authorList>
            <person name="Tisza M.J."/>
            <person name="Buck C.B."/>
        </authorList>
    </citation>
    <scope>NUCLEOTIDE SEQUENCE</scope>
    <source>
        <strain evidence="1">Cttot15</strain>
    </source>
</reference>
<dbReference type="EMBL" id="BK032858">
    <property type="protein sequence ID" value="DAF64353.1"/>
    <property type="molecule type" value="Genomic_DNA"/>
</dbReference>
<organism evidence="1">
    <name type="scientific">Podoviridae sp. cttot15</name>
    <dbReference type="NCBI Taxonomy" id="2827751"/>
    <lineage>
        <taxon>Viruses</taxon>
        <taxon>Duplodnaviria</taxon>
        <taxon>Heunggongvirae</taxon>
        <taxon>Uroviricota</taxon>
        <taxon>Caudoviricetes</taxon>
    </lineage>
</organism>
<accession>A0A8S5TMD3</accession>
<protein>
    <submittedName>
        <fullName evidence="1">Uncharacterized protein</fullName>
    </submittedName>
</protein>
<evidence type="ECO:0000313" key="1">
    <source>
        <dbReference type="EMBL" id="DAF64353.1"/>
    </source>
</evidence>